<evidence type="ECO:0000259" key="2">
    <source>
        <dbReference type="SMART" id="SM00899"/>
    </source>
</evidence>
<sequence length="154" mass="16901">MKKKKEPSPFTVLWGWAEEYHRGFLVSVALAAAGVACNMAAYTGSLSVSAGRLSAGSWLDDRWITHVSTERRGNMKGNMKKLSEADNGEQGVICEIQGDTRFLSRVTSIGLTIGCPVTVLQNEKKHPVLLYSRDTMVALNREECERIQIGGEGK</sequence>
<dbReference type="InterPro" id="IPR053184">
    <property type="entry name" value="FeoA-like"/>
</dbReference>
<dbReference type="SUPFAM" id="SSF50037">
    <property type="entry name" value="C-terminal domain of transcriptional repressors"/>
    <property type="match status" value="1"/>
</dbReference>
<dbReference type="PANTHER" id="PTHR43151">
    <property type="entry name" value="FEOA FAMILY PROTEIN"/>
    <property type="match status" value="1"/>
</dbReference>
<dbReference type="Pfam" id="PF04023">
    <property type="entry name" value="FeoA"/>
    <property type="match status" value="1"/>
</dbReference>
<dbReference type="Proteomes" id="UP000037392">
    <property type="component" value="Unassembled WGS sequence"/>
</dbReference>
<dbReference type="PATRIC" id="fig|742734.4.peg.3594"/>
<dbReference type="PANTHER" id="PTHR43151:SF1">
    <property type="entry name" value="SSR2333 PROTEIN"/>
    <property type="match status" value="1"/>
</dbReference>
<dbReference type="SMART" id="SM00899">
    <property type="entry name" value="FeoA"/>
    <property type="match status" value="1"/>
</dbReference>
<proteinExistence type="predicted"/>
<dbReference type="EMBL" id="ADLK01000024">
    <property type="protein sequence ID" value="KMW18446.1"/>
    <property type="molecule type" value="Genomic_DNA"/>
</dbReference>
<dbReference type="InterPro" id="IPR007167">
    <property type="entry name" value="Fe-transptr_FeoA-like"/>
</dbReference>
<gene>
    <name evidence="3" type="ORF">HMPREF9470_03356</name>
</gene>
<evidence type="ECO:0000313" key="4">
    <source>
        <dbReference type="Proteomes" id="UP000037392"/>
    </source>
</evidence>
<evidence type="ECO:0000313" key="3">
    <source>
        <dbReference type="EMBL" id="KMW18446.1"/>
    </source>
</evidence>
<keyword evidence="1" id="KW-0408">Iron</keyword>
<dbReference type="Gene3D" id="2.30.30.90">
    <property type="match status" value="1"/>
</dbReference>
<dbReference type="GeneID" id="93162112"/>
<dbReference type="AlphaFoldDB" id="A0A0J9C225"/>
<comment type="caution">
    <text evidence="3">The sequence shown here is derived from an EMBL/GenBank/DDBJ whole genome shotgun (WGS) entry which is preliminary data.</text>
</comment>
<dbReference type="RefSeq" id="WP_242849265.1">
    <property type="nucleotide sequence ID" value="NZ_KQ235879.1"/>
</dbReference>
<reference evidence="3 4" key="1">
    <citation type="submission" date="2011-04" db="EMBL/GenBank/DDBJ databases">
        <title>The Genome Sequence of Clostridium citroniae WAL-19142.</title>
        <authorList>
            <consortium name="The Broad Institute Genome Sequencing Platform"/>
            <person name="Earl A."/>
            <person name="Ward D."/>
            <person name="Feldgarden M."/>
            <person name="Gevers D."/>
            <person name="Warren Y.A."/>
            <person name="Tyrrell K.L."/>
            <person name="Citron D.M."/>
            <person name="Goldstein E.J."/>
            <person name="Daigneault M."/>
            <person name="Allen-Vercoe E."/>
            <person name="Young S.K."/>
            <person name="Zeng Q."/>
            <person name="Gargeya S."/>
            <person name="Fitzgerald M."/>
            <person name="Haas B."/>
            <person name="Abouelleil A."/>
            <person name="Alvarado L."/>
            <person name="Arachchi H.M."/>
            <person name="Berlin A."/>
            <person name="Brown A."/>
            <person name="Chapman S.B."/>
            <person name="Chen Z."/>
            <person name="Dunbar C."/>
            <person name="Freedman E."/>
            <person name="Gearin G."/>
            <person name="Gellesch M."/>
            <person name="Goldberg J."/>
            <person name="Griggs A."/>
            <person name="Gujja S."/>
            <person name="Heilman E.R."/>
            <person name="Heiman D."/>
            <person name="Howarth C."/>
            <person name="Larson L."/>
            <person name="Lui A."/>
            <person name="MacDonald P.J."/>
            <person name="Mehta T."/>
            <person name="Montmayeur A."/>
            <person name="Murphy C."/>
            <person name="Neiman D."/>
            <person name="Pearson M."/>
            <person name="Priest M."/>
            <person name="Roberts A."/>
            <person name="Saif S."/>
            <person name="Shea T."/>
            <person name="Shenoy N."/>
            <person name="Sisk P."/>
            <person name="Stolte C."/>
            <person name="Sykes S."/>
            <person name="White J."/>
            <person name="Yandava C."/>
            <person name="Wortman J."/>
            <person name="Nusbaum C."/>
            <person name="Birren B."/>
        </authorList>
    </citation>
    <scope>NUCLEOTIDE SEQUENCE [LARGE SCALE GENOMIC DNA]</scope>
    <source>
        <strain evidence="3 4">WAL-19142</strain>
    </source>
</reference>
<dbReference type="GO" id="GO:0046914">
    <property type="term" value="F:transition metal ion binding"/>
    <property type="evidence" value="ECO:0007669"/>
    <property type="project" value="InterPro"/>
</dbReference>
<accession>A0A0J9C225</accession>
<protein>
    <recommendedName>
        <fullName evidence="2">Ferrous iron transporter FeoA-like domain-containing protein</fullName>
    </recommendedName>
</protein>
<dbReference type="InterPro" id="IPR038157">
    <property type="entry name" value="FeoA_core_dom"/>
</dbReference>
<feature type="domain" description="Ferrous iron transporter FeoA-like" evidence="2">
    <location>
        <begin position="80"/>
        <end position="151"/>
    </location>
</feature>
<evidence type="ECO:0000256" key="1">
    <source>
        <dbReference type="ARBA" id="ARBA00023004"/>
    </source>
</evidence>
<dbReference type="InterPro" id="IPR008988">
    <property type="entry name" value="Transcriptional_repressor_C"/>
</dbReference>
<name>A0A0J9C225_9FIRM</name>
<organism evidence="3 4">
    <name type="scientific">[Clostridium] citroniae WAL-19142</name>
    <dbReference type="NCBI Taxonomy" id="742734"/>
    <lineage>
        <taxon>Bacteria</taxon>
        <taxon>Bacillati</taxon>
        <taxon>Bacillota</taxon>
        <taxon>Clostridia</taxon>
        <taxon>Lachnospirales</taxon>
        <taxon>Lachnospiraceae</taxon>
        <taxon>Enterocloster</taxon>
    </lineage>
</organism>